<dbReference type="Pfam" id="PF05159">
    <property type="entry name" value="Capsule_synth"/>
    <property type="match status" value="1"/>
</dbReference>
<keyword evidence="3" id="KW-1185">Reference proteome</keyword>
<dbReference type="InterPro" id="IPR007833">
    <property type="entry name" value="Capsule_polysaccharide_synth"/>
</dbReference>
<reference evidence="2 3" key="1">
    <citation type="journal article" date="2013" name="Int. J. Syst. Evol. Microbiol.">
        <title>Roseomonas aerophila sp. nov., isolated from air.</title>
        <authorList>
            <person name="Kim S.J."/>
            <person name="Weon H.Y."/>
            <person name="Ahn J.H."/>
            <person name="Hong S.B."/>
            <person name="Seok S.J."/>
            <person name="Whang K.S."/>
            <person name="Kwon S.W."/>
        </authorList>
    </citation>
    <scope>NUCLEOTIDE SEQUENCE [LARGE SCALE GENOMIC DNA]</scope>
    <source>
        <strain evidence="2 3">NBRC 108923</strain>
    </source>
</reference>
<name>A0ABR7RT34_9PROT</name>
<dbReference type="RefSeq" id="WP_187786929.1">
    <property type="nucleotide sequence ID" value="NZ_JACTVA010000073.1"/>
</dbReference>
<organism evidence="2 3">
    <name type="scientific">Teichococcus aerophilus</name>
    <dbReference type="NCBI Taxonomy" id="1224513"/>
    <lineage>
        <taxon>Bacteria</taxon>
        <taxon>Pseudomonadati</taxon>
        <taxon>Pseudomonadota</taxon>
        <taxon>Alphaproteobacteria</taxon>
        <taxon>Acetobacterales</taxon>
        <taxon>Roseomonadaceae</taxon>
        <taxon>Roseomonas</taxon>
    </lineage>
</organism>
<dbReference type="EMBL" id="JACTVA010000073">
    <property type="protein sequence ID" value="MBC9209804.1"/>
    <property type="molecule type" value="Genomic_DNA"/>
</dbReference>
<gene>
    <name evidence="2" type="ORF">IBL26_23405</name>
</gene>
<feature type="compositionally biased region" description="Pro residues" evidence="1">
    <location>
        <begin position="448"/>
        <end position="457"/>
    </location>
</feature>
<evidence type="ECO:0000256" key="1">
    <source>
        <dbReference type="SAM" id="MobiDB-lite"/>
    </source>
</evidence>
<feature type="region of interest" description="Disordered" evidence="1">
    <location>
        <begin position="414"/>
        <end position="457"/>
    </location>
</feature>
<sequence length="457" mass="50930">MSMIPTPAPKRFLFLQGPVSPLFQEVGAALRALGHKAHRINLHWGDRLFWRGPGATDYRGTLEAWPAFIASFLDRHRITHIVLLGEQRAYHKIAIAAAAERQIEVVATDMGYIRPDWIVLERDGLNAASQFVRDPETIIRIGAALPPPDLVVRYRDSFPLMAAWDVAYNIAALARWPRFRHYRHHQIYHPLPFYAGMVWRLIRRSSENLRADAVLQRVAGTGPLFLMAMQMENDFSIRAYSRYTDMDTPLREITQSFARHAPAGTHLLIKAHPLDPGLKNWGRRVKKLAKEFGLEDRLHYLGGGNLGQIVEQVQGVVTVNSTVGLRAIMGQTPTFCLGEALYRLPGLVFSGTLDEFWTQGAPPDEALREGFLRSVAHSLHIRGVYHAKEGRAVAMHGMVQRLHEEILNRPVPEALDPETEGATAGFWPPRPKGSFASSAAAVPVTPQGAPPPAPPLG</sequence>
<protein>
    <submittedName>
        <fullName evidence="2">Capsular biosynthesis protein</fullName>
    </submittedName>
</protein>
<accession>A0ABR7RT34</accession>
<dbReference type="Proteomes" id="UP000626026">
    <property type="component" value="Unassembled WGS sequence"/>
</dbReference>
<evidence type="ECO:0000313" key="2">
    <source>
        <dbReference type="EMBL" id="MBC9209804.1"/>
    </source>
</evidence>
<dbReference type="CDD" id="cd16441">
    <property type="entry name" value="beta_Kdo_transferase_KpsS"/>
    <property type="match status" value="1"/>
</dbReference>
<comment type="caution">
    <text evidence="2">The sequence shown here is derived from an EMBL/GenBank/DDBJ whole genome shotgun (WGS) entry which is preliminary data.</text>
</comment>
<proteinExistence type="predicted"/>
<evidence type="ECO:0000313" key="3">
    <source>
        <dbReference type="Proteomes" id="UP000626026"/>
    </source>
</evidence>